<proteinExistence type="predicted"/>
<feature type="transmembrane region" description="Helical" evidence="1">
    <location>
        <begin position="88"/>
        <end position="109"/>
    </location>
</feature>
<comment type="caution">
    <text evidence="2">The sequence shown here is derived from an EMBL/GenBank/DDBJ whole genome shotgun (WGS) entry which is preliminary data.</text>
</comment>
<name>A0A8I2KLT9_RHILV</name>
<evidence type="ECO:0000256" key="1">
    <source>
        <dbReference type="SAM" id="Phobius"/>
    </source>
</evidence>
<evidence type="ECO:0000313" key="2">
    <source>
        <dbReference type="EMBL" id="NKM48840.1"/>
    </source>
</evidence>
<dbReference type="Proteomes" id="UP000662259">
    <property type="component" value="Unassembled WGS sequence"/>
</dbReference>
<organism evidence="2 3">
    <name type="scientific">Rhizobium leguminosarum bv. viciae</name>
    <dbReference type="NCBI Taxonomy" id="387"/>
    <lineage>
        <taxon>Bacteria</taxon>
        <taxon>Pseudomonadati</taxon>
        <taxon>Pseudomonadota</taxon>
        <taxon>Alphaproteobacteria</taxon>
        <taxon>Hyphomicrobiales</taxon>
        <taxon>Rhizobiaceae</taxon>
        <taxon>Rhizobium/Agrobacterium group</taxon>
        <taxon>Rhizobium</taxon>
    </lineage>
</organism>
<keyword evidence="1" id="KW-1133">Transmembrane helix</keyword>
<evidence type="ECO:0008006" key="4">
    <source>
        <dbReference type="Google" id="ProtNLM"/>
    </source>
</evidence>
<dbReference type="RefSeq" id="WP_164023868.1">
    <property type="nucleotide sequence ID" value="NZ_WIEZ01000018.1"/>
</dbReference>
<sequence>MSKLANFEERDSMTRPFSGFLAKDRLQISSDELEEALFHELRLPAAAGNHDESSADSATNCVPLRQFQRGQQNGSSIDAQQKEDSQGLLLECVAAAFLFCVVVVFYYSLLLVIEEALPFPIIHKLQF</sequence>
<protein>
    <recommendedName>
        <fullName evidence="4">Transmembrane protein</fullName>
    </recommendedName>
</protein>
<evidence type="ECO:0000313" key="3">
    <source>
        <dbReference type="Proteomes" id="UP000662259"/>
    </source>
</evidence>
<gene>
    <name evidence="2" type="ORF">GFL91_28630</name>
</gene>
<dbReference type="EMBL" id="WIEZ01000018">
    <property type="protein sequence ID" value="NKM48840.1"/>
    <property type="molecule type" value="Genomic_DNA"/>
</dbReference>
<accession>A0A8I2KLT9</accession>
<dbReference type="AlphaFoldDB" id="A0A8I2KLT9"/>
<reference evidence="2" key="1">
    <citation type="submission" date="2019-10" db="EMBL/GenBank/DDBJ databases">
        <title>Rhizobium leguminosarum symbiovar viciae collection.</title>
        <authorList>
            <person name="Boivin S."/>
            <person name="Lepetit M."/>
        </authorList>
    </citation>
    <scope>NUCLEOTIDE SEQUENCE</scope>
    <source>
        <strain evidence="2">L143</strain>
    </source>
</reference>
<keyword evidence="1" id="KW-0812">Transmembrane</keyword>
<keyword evidence="1" id="KW-0472">Membrane</keyword>